<evidence type="ECO:0000313" key="3">
    <source>
        <dbReference type="Proteomes" id="UP000239649"/>
    </source>
</evidence>
<dbReference type="OrthoDB" id="506017at2759"/>
<evidence type="ECO:0000313" key="2">
    <source>
        <dbReference type="EMBL" id="PSC68644.1"/>
    </source>
</evidence>
<protein>
    <submittedName>
        <fullName evidence="2">D-lactate dehydrogenase (Cytochrome)</fullName>
    </submittedName>
</protein>
<dbReference type="Gene3D" id="2.60.200.20">
    <property type="match status" value="1"/>
</dbReference>
<accession>A0A2P6V3J2</accession>
<evidence type="ECO:0000256" key="1">
    <source>
        <dbReference type="SAM" id="MobiDB-lite"/>
    </source>
</evidence>
<proteinExistence type="predicted"/>
<organism evidence="2 3">
    <name type="scientific">Micractinium conductrix</name>
    <dbReference type="NCBI Taxonomy" id="554055"/>
    <lineage>
        <taxon>Eukaryota</taxon>
        <taxon>Viridiplantae</taxon>
        <taxon>Chlorophyta</taxon>
        <taxon>core chlorophytes</taxon>
        <taxon>Trebouxiophyceae</taxon>
        <taxon>Chlorellales</taxon>
        <taxon>Chlorellaceae</taxon>
        <taxon>Chlorella clade</taxon>
        <taxon>Micractinium</taxon>
    </lineage>
</organism>
<comment type="caution">
    <text evidence="2">The sequence shown here is derived from an EMBL/GenBank/DDBJ whole genome shotgun (WGS) entry which is preliminary data.</text>
</comment>
<reference evidence="2 3" key="1">
    <citation type="journal article" date="2018" name="Plant J.">
        <title>Genome sequences of Chlorella sorokiniana UTEX 1602 and Micractinium conductrix SAG 241.80: implications to maltose excretion by a green alga.</title>
        <authorList>
            <person name="Arriola M.B."/>
            <person name="Velmurugan N."/>
            <person name="Zhang Y."/>
            <person name="Plunkett M.H."/>
            <person name="Hondzo H."/>
            <person name="Barney B.M."/>
        </authorList>
    </citation>
    <scope>NUCLEOTIDE SEQUENCE [LARGE SCALE GENOMIC DNA]</scope>
    <source>
        <strain evidence="2 3">SAG 241.80</strain>
    </source>
</reference>
<keyword evidence="3" id="KW-1185">Reference proteome</keyword>
<gene>
    <name evidence="2" type="ORF">C2E20_7799</name>
</gene>
<dbReference type="EMBL" id="LHPF02000035">
    <property type="protein sequence ID" value="PSC68644.1"/>
    <property type="molecule type" value="Genomic_DNA"/>
</dbReference>
<dbReference type="AlphaFoldDB" id="A0A2P6V3J2"/>
<dbReference type="Proteomes" id="UP000239649">
    <property type="component" value="Unassembled WGS sequence"/>
</dbReference>
<feature type="region of interest" description="Disordered" evidence="1">
    <location>
        <begin position="1"/>
        <end position="23"/>
    </location>
</feature>
<name>A0A2P6V3J2_9CHLO</name>
<sequence length="134" mass="14566">MQAVAQRGQPLAGPVRAPARRTPARLRVDLTGTIGTKRVCSIASRDYEASSSEPQDLCIVEHGGIHLIFEAEGTSNPLDSPSRLFVTDVDSACDVWLDEQKLEKGQKVKVKPGACMCMGQEARYVVTRNVFAHA</sequence>